<keyword evidence="6 12" id="KW-0479">Metal-binding</keyword>
<dbReference type="InterPro" id="IPR036977">
    <property type="entry name" value="DNA_primase_Znf_CHC2"/>
</dbReference>
<dbReference type="InterPro" id="IPR030846">
    <property type="entry name" value="DnaG_bac"/>
</dbReference>
<comment type="catalytic activity">
    <reaction evidence="12">
        <text>ssDNA + n NTP = ssDNA/pppN(pN)n-1 hybrid + (n-1) diphosphate.</text>
        <dbReference type="EC" id="2.7.7.101"/>
    </reaction>
</comment>
<feature type="zinc finger region" description="CHC2-type" evidence="12 14">
    <location>
        <begin position="43"/>
        <end position="67"/>
    </location>
</feature>
<keyword evidence="8 12" id="KW-0862">Zinc</keyword>
<dbReference type="GO" id="GO:1990077">
    <property type="term" value="C:primosome complex"/>
    <property type="evidence" value="ECO:0007669"/>
    <property type="project" value="UniProtKB-KW"/>
</dbReference>
<evidence type="ECO:0000256" key="7">
    <source>
        <dbReference type="ARBA" id="ARBA00022771"/>
    </source>
</evidence>
<dbReference type="InterPro" id="IPR006171">
    <property type="entry name" value="TOPRIM_dom"/>
</dbReference>
<dbReference type="GO" id="GO:0005737">
    <property type="term" value="C:cytoplasm"/>
    <property type="evidence" value="ECO:0007669"/>
    <property type="project" value="TreeGrafter"/>
</dbReference>
<evidence type="ECO:0000256" key="13">
    <source>
        <dbReference type="PIRNR" id="PIRNR002811"/>
    </source>
</evidence>
<dbReference type="FunFam" id="3.90.580.10:FF:000001">
    <property type="entry name" value="DNA primase"/>
    <property type="match status" value="1"/>
</dbReference>
<feature type="domain" description="Toprim" evidence="15">
    <location>
        <begin position="264"/>
        <end position="346"/>
    </location>
</feature>
<reference evidence="16" key="1">
    <citation type="submission" date="2022-05" db="EMBL/GenBank/DDBJ databases">
        <authorList>
            <person name="Oliphant S.A."/>
            <person name="Watson-Haigh N.S."/>
            <person name="Sumby K.M."/>
            <person name="Gardner J.M."/>
            <person name="Jiranek V."/>
        </authorList>
    </citation>
    <scope>NUCLEOTIDE SEQUENCE</scope>
    <source>
        <strain evidence="16">KI4_B1</strain>
    </source>
</reference>
<dbReference type="CDD" id="cd03364">
    <property type="entry name" value="TOPRIM_DnaG_primases"/>
    <property type="match status" value="1"/>
</dbReference>
<evidence type="ECO:0000256" key="10">
    <source>
        <dbReference type="ARBA" id="ARBA00023125"/>
    </source>
</evidence>
<dbReference type="InterPro" id="IPR013264">
    <property type="entry name" value="DNAG_N"/>
</dbReference>
<dbReference type="GO" id="GO:0008270">
    <property type="term" value="F:zinc ion binding"/>
    <property type="evidence" value="ECO:0007669"/>
    <property type="project" value="UniProtKB-UniRule"/>
</dbReference>
<dbReference type="HAMAP" id="MF_00974">
    <property type="entry name" value="DNA_primase_DnaG"/>
    <property type="match status" value="1"/>
</dbReference>
<gene>
    <name evidence="12 16" type="primary">dnaG</name>
    <name evidence="16" type="ORF">M3M40_02085</name>
</gene>
<proteinExistence type="inferred from homology"/>
<comment type="subunit">
    <text evidence="12">Monomer. Interacts with DnaB.</text>
</comment>
<accession>A0A9Q9E379</accession>
<keyword evidence="10 12" id="KW-0238">DNA-binding</keyword>
<dbReference type="InterPro" id="IPR006295">
    <property type="entry name" value="DNA_primase_DnaG"/>
</dbReference>
<evidence type="ECO:0000256" key="9">
    <source>
        <dbReference type="ARBA" id="ARBA00022842"/>
    </source>
</evidence>
<evidence type="ECO:0000256" key="8">
    <source>
        <dbReference type="ARBA" id="ARBA00022833"/>
    </source>
</evidence>
<keyword evidence="17" id="KW-1185">Reference proteome</keyword>
<keyword evidence="2 12" id="KW-0639">Primosome</keyword>
<comment type="cofactor">
    <cofactor evidence="12 13 14">
        <name>Zn(2+)</name>
        <dbReference type="ChEBI" id="CHEBI:29105"/>
    </cofactor>
    <text evidence="12 13 14">Binds 1 zinc ion per monomer.</text>
</comment>
<evidence type="ECO:0000259" key="15">
    <source>
        <dbReference type="PROSITE" id="PS50880"/>
    </source>
</evidence>
<dbReference type="PANTHER" id="PTHR30313">
    <property type="entry name" value="DNA PRIMASE"/>
    <property type="match status" value="1"/>
</dbReference>
<dbReference type="InterPro" id="IPR034151">
    <property type="entry name" value="TOPRIM_DnaG_bac"/>
</dbReference>
<dbReference type="Pfam" id="PF08275">
    <property type="entry name" value="DNAG_N"/>
    <property type="match status" value="1"/>
</dbReference>
<dbReference type="SUPFAM" id="SSF56731">
    <property type="entry name" value="DNA primase core"/>
    <property type="match status" value="1"/>
</dbReference>
<keyword evidence="4 12" id="KW-0548">Nucleotidyltransferase</keyword>
<dbReference type="SUPFAM" id="SSF57783">
    <property type="entry name" value="Zinc beta-ribbon"/>
    <property type="match status" value="1"/>
</dbReference>
<evidence type="ECO:0000256" key="5">
    <source>
        <dbReference type="ARBA" id="ARBA00022705"/>
    </source>
</evidence>
<evidence type="ECO:0000256" key="4">
    <source>
        <dbReference type="ARBA" id="ARBA00022695"/>
    </source>
</evidence>
<evidence type="ECO:0000256" key="14">
    <source>
        <dbReference type="PIRSR" id="PIRSR002811-1"/>
    </source>
</evidence>
<dbReference type="InterPro" id="IPR016136">
    <property type="entry name" value="DNA_helicase_N/primase_C"/>
</dbReference>
<sequence>MVNGVPKLPEEFVEKVRTSTNITDEVSKYVQLKKAGKNLFGLCPFHEERTPSFSVNEEKQIFHCFSCGRGGNVFTFLMDLKGMSFPEAVEAVAKDDGIELPTSITNAGVSLHQQKQQPLIEAHQAATQLYHHILMNTKLGEVARKYLAERQVSADMIEQFNLGFAPGDQVLQSFFAERKTDYQTLRKTGLFIEDQDGNLKDRFANRLMFPIKNANGAVVGFSGRLLQISDSLPKYLNSPETELFNKRRVLYNYDVARKAARKSQRLLLLEGFMDVISAMQAGIDFGVASMGTSLTEEQIYDLKRVTSNVDICYDGDVPGQKAINRAVSLLEQTTQFNIGVIQIPGGMDPDEYRRKYGAAGLQKIVKTGREPVIKFRLRYLRSQFNLEQETEKIEYAKQATKLIATLDSSVERGVYLKDLATDLDFDQASLQEQCEQDRKRQRTEPRQFNHVVEVSEPLQREQPRYSRVENAERQLLVAMLHDSNVWTRVINQPDFSFVHDDYQQLYLFAQEFFREHPNYQSAEFSNFVGEAHLQSVLAELEMTPAYDHSSDQAVVDCVKIIQQDAPLVAQIKAIKHEFEVAQQTGNELQQLKLAADLIKLQQQLDQLKSTND</sequence>
<dbReference type="PROSITE" id="PS50880">
    <property type="entry name" value="TOPRIM"/>
    <property type="match status" value="1"/>
</dbReference>
<dbReference type="InterPro" id="IPR002694">
    <property type="entry name" value="Znf_CHC2"/>
</dbReference>
<evidence type="ECO:0000313" key="17">
    <source>
        <dbReference type="Proteomes" id="UP001055911"/>
    </source>
</evidence>
<dbReference type="InterPro" id="IPR019475">
    <property type="entry name" value="DNA_primase_DnaB-bd"/>
</dbReference>
<dbReference type="Gene3D" id="1.10.860.10">
    <property type="entry name" value="DNAb Helicase, Chain A"/>
    <property type="match status" value="1"/>
</dbReference>
<dbReference type="SMART" id="SM00400">
    <property type="entry name" value="ZnF_CHCC"/>
    <property type="match status" value="1"/>
</dbReference>
<dbReference type="Gene3D" id="3.40.1360.10">
    <property type="match status" value="1"/>
</dbReference>
<dbReference type="PIRSF" id="PIRSF002811">
    <property type="entry name" value="DnaG"/>
    <property type="match status" value="1"/>
</dbReference>
<dbReference type="Pfam" id="PF01807">
    <property type="entry name" value="Zn_ribbon_DnaG"/>
    <property type="match status" value="1"/>
</dbReference>
<name>A0A9Q9E379_9LACO</name>
<evidence type="ECO:0000313" key="16">
    <source>
        <dbReference type="EMBL" id="USS89599.1"/>
    </source>
</evidence>
<dbReference type="Proteomes" id="UP001055911">
    <property type="component" value="Chromosome"/>
</dbReference>
<dbReference type="GO" id="GO:0003899">
    <property type="term" value="F:DNA-directed RNA polymerase activity"/>
    <property type="evidence" value="ECO:0007669"/>
    <property type="project" value="UniProtKB-UniRule"/>
</dbReference>
<evidence type="ECO:0000256" key="12">
    <source>
        <dbReference type="HAMAP-Rule" id="MF_00974"/>
    </source>
</evidence>
<dbReference type="InterPro" id="IPR050219">
    <property type="entry name" value="DnaG_primase"/>
</dbReference>
<evidence type="ECO:0000256" key="11">
    <source>
        <dbReference type="ARBA" id="ARBA00023163"/>
    </source>
</evidence>
<dbReference type="InterPro" id="IPR037068">
    <property type="entry name" value="DNA_primase_core_N_sf"/>
</dbReference>
<dbReference type="GO" id="GO:0000428">
    <property type="term" value="C:DNA-directed RNA polymerase complex"/>
    <property type="evidence" value="ECO:0007669"/>
    <property type="project" value="UniProtKB-KW"/>
</dbReference>
<dbReference type="Gene3D" id="3.90.980.10">
    <property type="entry name" value="DNA primase, catalytic core, N-terminal domain"/>
    <property type="match status" value="1"/>
</dbReference>
<keyword evidence="1 12" id="KW-0240">DNA-directed RNA polymerase</keyword>
<comment type="domain">
    <text evidence="12">Contains an N-terminal zinc-binding domain, a central core domain that contains the primase activity, and a C-terminal DnaB-binding domain.</text>
</comment>
<dbReference type="Pfam" id="PF10410">
    <property type="entry name" value="DnaB_bind"/>
    <property type="match status" value="1"/>
</dbReference>
<keyword evidence="7 12" id="KW-0863">Zinc-finger</keyword>
<dbReference type="EMBL" id="CP097119">
    <property type="protein sequence ID" value="USS89599.1"/>
    <property type="molecule type" value="Genomic_DNA"/>
</dbReference>
<evidence type="ECO:0000256" key="2">
    <source>
        <dbReference type="ARBA" id="ARBA00022515"/>
    </source>
</evidence>
<keyword evidence="9" id="KW-0460">Magnesium</keyword>
<organism evidence="16 17">
    <name type="scientific">Fructilactobacillus cliffordii</name>
    <dbReference type="NCBI Taxonomy" id="2940299"/>
    <lineage>
        <taxon>Bacteria</taxon>
        <taxon>Bacillati</taxon>
        <taxon>Bacillota</taxon>
        <taxon>Bacilli</taxon>
        <taxon>Lactobacillales</taxon>
        <taxon>Lactobacillaceae</taxon>
        <taxon>Fructilactobacillus</taxon>
    </lineage>
</organism>
<dbReference type="SMART" id="SM00493">
    <property type="entry name" value="TOPRIM"/>
    <property type="match status" value="1"/>
</dbReference>
<dbReference type="GO" id="GO:0003677">
    <property type="term" value="F:DNA binding"/>
    <property type="evidence" value="ECO:0007669"/>
    <property type="project" value="UniProtKB-KW"/>
</dbReference>
<evidence type="ECO:0000256" key="6">
    <source>
        <dbReference type="ARBA" id="ARBA00022723"/>
    </source>
</evidence>
<keyword evidence="3 12" id="KW-0808">Transferase</keyword>
<dbReference type="AlphaFoldDB" id="A0A9Q9E379"/>
<comment type="function">
    <text evidence="12 13">RNA polymerase that catalyzes the synthesis of short RNA molecules used as primers for DNA polymerase during DNA replication.</text>
</comment>
<protein>
    <recommendedName>
        <fullName evidence="12 13">DNA primase</fullName>
        <ecNumber evidence="12">2.7.7.101</ecNumber>
    </recommendedName>
</protein>
<evidence type="ECO:0000256" key="3">
    <source>
        <dbReference type="ARBA" id="ARBA00022679"/>
    </source>
</evidence>
<evidence type="ECO:0000256" key="1">
    <source>
        <dbReference type="ARBA" id="ARBA00022478"/>
    </source>
</evidence>
<dbReference type="GO" id="GO:0006269">
    <property type="term" value="P:DNA replication, synthesis of primer"/>
    <property type="evidence" value="ECO:0007669"/>
    <property type="project" value="UniProtKB-UniRule"/>
</dbReference>
<comment type="similarity">
    <text evidence="12 13">Belongs to the DnaG primase family.</text>
</comment>
<dbReference type="PANTHER" id="PTHR30313:SF2">
    <property type="entry name" value="DNA PRIMASE"/>
    <property type="match status" value="1"/>
</dbReference>
<dbReference type="RefSeq" id="WP_252767148.1">
    <property type="nucleotide sequence ID" value="NZ_CP097119.1"/>
</dbReference>
<dbReference type="EC" id="2.7.7.101" evidence="12"/>
<dbReference type="Pfam" id="PF13155">
    <property type="entry name" value="Toprim_2"/>
    <property type="match status" value="1"/>
</dbReference>
<keyword evidence="5 12" id="KW-0235">DNA replication</keyword>
<dbReference type="Gene3D" id="3.90.580.10">
    <property type="entry name" value="Zinc finger, CHC2-type domain"/>
    <property type="match status" value="1"/>
</dbReference>
<dbReference type="NCBIfam" id="TIGR01391">
    <property type="entry name" value="dnaG"/>
    <property type="match status" value="1"/>
</dbReference>
<keyword evidence="11 12" id="KW-0804">Transcription</keyword>